<dbReference type="InterPro" id="IPR009091">
    <property type="entry name" value="RCC1/BLIP-II"/>
</dbReference>
<feature type="repeat" description="RCC1" evidence="2">
    <location>
        <begin position="123"/>
        <end position="183"/>
    </location>
</feature>
<dbReference type="Pfam" id="PF00415">
    <property type="entry name" value="RCC1"/>
    <property type="match status" value="1"/>
</dbReference>
<feature type="domain" description="RCC1-like" evidence="3">
    <location>
        <begin position="56"/>
        <end position="371"/>
    </location>
</feature>
<protein>
    <submittedName>
        <fullName evidence="4">RCC1-like G exchanging factor-like protein</fullName>
    </submittedName>
</protein>
<dbReference type="InterPro" id="IPR000408">
    <property type="entry name" value="Reg_chr_condens"/>
</dbReference>
<reference evidence="4" key="2">
    <citation type="journal article" date="2023" name="BMC Genomics">
        <title>Pest status, molecular evolution, and epigenetic factors derived from the genome assembly of Frankliniella fusca, a thysanopteran phytovirus vector.</title>
        <authorList>
            <person name="Catto M.A."/>
            <person name="Labadie P.E."/>
            <person name="Jacobson A.L."/>
            <person name="Kennedy G.G."/>
            <person name="Srinivasan R."/>
            <person name="Hunt B.G."/>
        </authorList>
    </citation>
    <scope>NUCLEOTIDE SEQUENCE</scope>
    <source>
        <strain evidence="4">PL_HMW_Pooled</strain>
    </source>
</reference>
<dbReference type="Gene3D" id="2.130.10.30">
    <property type="entry name" value="Regulator of chromosome condensation 1/beta-lactamase-inhibitor protein II"/>
    <property type="match status" value="2"/>
</dbReference>
<dbReference type="PANTHER" id="PTHR46337">
    <property type="entry name" value="RCC1-LIKE G EXCHANGING FACTOR-LIKE PROTEIN"/>
    <property type="match status" value="1"/>
</dbReference>
<dbReference type="AlphaFoldDB" id="A0AAE1H0D0"/>
<evidence type="ECO:0000256" key="1">
    <source>
        <dbReference type="ARBA" id="ARBA00022737"/>
    </source>
</evidence>
<feature type="repeat" description="RCC1" evidence="2">
    <location>
        <begin position="55"/>
        <end position="116"/>
    </location>
</feature>
<dbReference type="InterPro" id="IPR053035">
    <property type="entry name" value="Mitochondrial_GEF_domain"/>
</dbReference>
<feature type="repeat" description="RCC1" evidence="2">
    <location>
        <begin position="183"/>
        <end position="239"/>
    </location>
</feature>
<evidence type="ECO:0000259" key="3">
    <source>
        <dbReference type="Pfam" id="PF25390"/>
    </source>
</evidence>
<proteinExistence type="predicted"/>
<keyword evidence="5" id="KW-1185">Reference proteome</keyword>
<reference evidence="4" key="1">
    <citation type="submission" date="2021-07" db="EMBL/GenBank/DDBJ databases">
        <authorList>
            <person name="Catto M.A."/>
            <person name="Jacobson A."/>
            <person name="Kennedy G."/>
            <person name="Labadie P."/>
            <person name="Hunt B.G."/>
            <person name="Srinivasan R."/>
        </authorList>
    </citation>
    <scope>NUCLEOTIDE SEQUENCE</scope>
    <source>
        <strain evidence="4">PL_HMW_Pooled</strain>
        <tissue evidence="4">Head</tissue>
    </source>
</reference>
<sequence length="453" mass="49621">MAKISPLLKCKTEFVIGCSSLLNQRYFSVQSILNKKKLNDPLPVFDYGAHSERVRRVYAWGVAETGALGNYTAKLREKMKRLAEFYHHPIRLNFGQLYKVLDLACGYGFTAFAVEPDLLRGPHKVFGCGVNTDSQIGYHAPRRDHPLAILLNPAPIEIPFKDVKSKVTGLAAGRAHLLVLTDEGVFTLGNNAYGQCGRPVIEDEKYMGSRNIHCIRDVFGAKIRSVACGQDHSMFITQNGEVYACGWNADGQTAQNHFQSHFELRKVTGDIEGEEIVKVSSAGDCVLALNNKGEVFGWGNSEYGQLEADILQLSTSKYIKSTEALGKIVDIAAGGSFCMVLNDQGQVYVWGYGILGKGPKVEKSVQPTEIPPILFGKNEFQPNMKVTSVACGLHHLAALTNSGDLYTWGHNRGGCLGLGHENDQYFPFKVAIGAVTLKVSCGVDHTVALCKPY</sequence>
<accession>A0AAE1H0D0</accession>
<dbReference type="GO" id="GO:0019843">
    <property type="term" value="F:rRNA binding"/>
    <property type="evidence" value="ECO:0007669"/>
    <property type="project" value="TreeGrafter"/>
</dbReference>
<dbReference type="Pfam" id="PF25390">
    <property type="entry name" value="WD40_RLD"/>
    <property type="match status" value="1"/>
</dbReference>
<evidence type="ECO:0000256" key="2">
    <source>
        <dbReference type="PROSITE-ProRule" id="PRU00235"/>
    </source>
</evidence>
<dbReference type="PRINTS" id="PR00633">
    <property type="entry name" value="RCCNDNSATION"/>
</dbReference>
<gene>
    <name evidence="4" type="ORF">KUF71_022244</name>
</gene>
<dbReference type="GO" id="GO:0005085">
    <property type="term" value="F:guanyl-nucleotide exchange factor activity"/>
    <property type="evidence" value="ECO:0007669"/>
    <property type="project" value="TreeGrafter"/>
</dbReference>
<dbReference type="GO" id="GO:0070131">
    <property type="term" value="P:positive regulation of mitochondrial translation"/>
    <property type="evidence" value="ECO:0007669"/>
    <property type="project" value="TreeGrafter"/>
</dbReference>
<evidence type="ECO:0000313" key="5">
    <source>
        <dbReference type="Proteomes" id="UP001219518"/>
    </source>
</evidence>
<keyword evidence="1" id="KW-0677">Repeat</keyword>
<dbReference type="PANTHER" id="PTHR46337:SF1">
    <property type="entry name" value="RCC1-LIKE G EXCHANGING FACTOR-LIKE PROTEIN"/>
    <property type="match status" value="1"/>
</dbReference>
<name>A0AAE1H0D0_9NEOP</name>
<evidence type="ECO:0000313" key="4">
    <source>
        <dbReference type="EMBL" id="KAK3912656.1"/>
    </source>
</evidence>
<comment type="caution">
    <text evidence="4">The sequence shown here is derived from an EMBL/GenBank/DDBJ whole genome shotgun (WGS) entry which is preliminary data.</text>
</comment>
<dbReference type="InterPro" id="IPR058923">
    <property type="entry name" value="RCC1-like_dom"/>
</dbReference>
<feature type="repeat" description="RCC1" evidence="2">
    <location>
        <begin position="293"/>
        <end position="344"/>
    </location>
</feature>
<dbReference type="Proteomes" id="UP001219518">
    <property type="component" value="Unassembled WGS sequence"/>
</dbReference>
<dbReference type="PROSITE" id="PS00626">
    <property type="entry name" value="RCC1_2"/>
    <property type="match status" value="2"/>
</dbReference>
<dbReference type="SUPFAM" id="SSF50985">
    <property type="entry name" value="RCC1/BLIP-II"/>
    <property type="match status" value="1"/>
</dbReference>
<dbReference type="PROSITE" id="PS50012">
    <property type="entry name" value="RCC1_3"/>
    <property type="match status" value="6"/>
</dbReference>
<feature type="repeat" description="RCC1" evidence="2">
    <location>
        <begin position="403"/>
        <end position="452"/>
    </location>
</feature>
<dbReference type="EMBL" id="JAHWGI010000295">
    <property type="protein sequence ID" value="KAK3912656.1"/>
    <property type="molecule type" value="Genomic_DNA"/>
</dbReference>
<organism evidence="4 5">
    <name type="scientific">Frankliniella fusca</name>
    <dbReference type="NCBI Taxonomy" id="407009"/>
    <lineage>
        <taxon>Eukaryota</taxon>
        <taxon>Metazoa</taxon>
        <taxon>Ecdysozoa</taxon>
        <taxon>Arthropoda</taxon>
        <taxon>Hexapoda</taxon>
        <taxon>Insecta</taxon>
        <taxon>Pterygota</taxon>
        <taxon>Neoptera</taxon>
        <taxon>Paraneoptera</taxon>
        <taxon>Thysanoptera</taxon>
        <taxon>Terebrantia</taxon>
        <taxon>Thripoidea</taxon>
        <taxon>Thripidae</taxon>
        <taxon>Frankliniella</taxon>
    </lineage>
</organism>
<feature type="repeat" description="RCC1" evidence="2">
    <location>
        <begin position="345"/>
        <end position="402"/>
    </location>
</feature>
<dbReference type="GO" id="GO:0005743">
    <property type="term" value="C:mitochondrial inner membrane"/>
    <property type="evidence" value="ECO:0007669"/>
    <property type="project" value="TreeGrafter"/>
</dbReference>